<comment type="caution">
    <text evidence="2">The sequence shown here is derived from an EMBL/GenBank/DDBJ whole genome shotgun (WGS) entry which is preliminary data.</text>
</comment>
<keyword evidence="3" id="KW-1185">Reference proteome</keyword>
<feature type="compositionally biased region" description="Basic and acidic residues" evidence="1">
    <location>
        <begin position="242"/>
        <end position="262"/>
    </location>
</feature>
<feature type="compositionally biased region" description="Basic residues" evidence="1">
    <location>
        <begin position="447"/>
        <end position="458"/>
    </location>
</feature>
<accession>A0A9D4U0X1</accession>
<dbReference type="PANTHER" id="PTHR37244:SF1">
    <property type="entry name" value="NADP-SPECIFIC GLUTAMATE DEHYDROGENASE"/>
    <property type="match status" value="1"/>
</dbReference>
<feature type="region of interest" description="Disordered" evidence="1">
    <location>
        <begin position="443"/>
        <end position="464"/>
    </location>
</feature>
<evidence type="ECO:0000313" key="3">
    <source>
        <dbReference type="Proteomes" id="UP000886520"/>
    </source>
</evidence>
<feature type="compositionally biased region" description="Polar residues" evidence="1">
    <location>
        <begin position="291"/>
        <end position="307"/>
    </location>
</feature>
<reference evidence="2" key="1">
    <citation type="submission" date="2021-01" db="EMBL/GenBank/DDBJ databases">
        <title>Adiantum capillus-veneris genome.</title>
        <authorList>
            <person name="Fang Y."/>
            <person name="Liao Q."/>
        </authorList>
    </citation>
    <scope>NUCLEOTIDE SEQUENCE</scope>
    <source>
        <strain evidence="2">H3</strain>
        <tissue evidence="2">Leaf</tissue>
    </source>
</reference>
<name>A0A9D4U0X1_ADICA</name>
<dbReference type="EMBL" id="JABFUD020000025">
    <property type="protein sequence ID" value="KAI5059449.1"/>
    <property type="molecule type" value="Genomic_DNA"/>
</dbReference>
<evidence type="ECO:0000256" key="1">
    <source>
        <dbReference type="SAM" id="MobiDB-lite"/>
    </source>
</evidence>
<feature type="region of interest" description="Disordered" evidence="1">
    <location>
        <begin position="1"/>
        <end position="43"/>
    </location>
</feature>
<dbReference type="OrthoDB" id="2016101at2759"/>
<feature type="compositionally biased region" description="Polar residues" evidence="1">
    <location>
        <begin position="185"/>
        <end position="203"/>
    </location>
</feature>
<gene>
    <name evidence="2" type="ORF">GOP47_0025768</name>
</gene>
<dbReference type="PANTHER" id="PTHR37244">
    <property type="entry name" value="NADP-SPECIFIC GLUTAMATE DEHYDROGENASE"/>
    <property type="match status" value="1"/>
</dbReference>
<organism evidence="2 3">
    <name type="scientific">Adiantum capillus-veneris</name>
    <name type="common">Maidenhair fern</name>
    <dbReference type="NCBI Taxonomy" id="13818"/>
    <lineage>
        <taxon>Eukaryota</taxon>
        <taxon>Viridiplantae</taxon>
        <taxon>Streptophyta</taxon>
        <taxon>Embryophyta</taxon>
        <taxon>Tracheophyta</taxon>
        <taxon>Polypodiopsida</taxon>
        <taxon>Polypodiidae</taxon>
        <taxon>Polypodiales</taxon>
        <taxon>Pteridineae</taxon>
        <taxon>Pteridaceae</taxon>
        <taxon>Vittarioideae</taxon>
        <taxon>Adiantum</taxon>
    </lineage>
</organism>
<protein>
    <submittedName>
        <fullName evidence="2">Uncharacterized protein</fullName>
    </submittedName>
</protein>
<dbReference type="Proteomes" id="UP000886520">
    <property type="component" value="Chromosome 25"/>
</dbReference>
<proteinExistence type="predicted"/>
<evidence type="ECO:0000313" key="2">
    <source>
        <dbReference type="EMBL" id="KAI5059449.1"/>
    </source>
</evidence>
<feature type="non-terminal residue" evidence="2">
    <location>
        <position position="756"/>
    </location>
</feature>
<dbReference type="AlphaFoldDB" id="A0A9D4U0X1"/>
<feature type="region of interest" description="Disordered" evidence="1">
    <location>
        <begin position="178"/>
        <end position="307"/>
    </location>
</feature>
<sequence>MALHEALSNGLVPQPRSSQQNMSPPLMNLGSHRPSPRMLPPLNHPGSRYLQGMSSDQLPIAGMNDTSSLLGHGQLPSYVRGGMDSIFRPSGPLSFPPTYVNPLWGRGGDNDQQYEIHHEFSKVNAKYAGDDMGTLARTLKEAAHLMGTLTPQAGNLPPLMKRILRKISSLNKRALLSPTEILNPEPTNKNDGFQPVNKRNTSRGGEFGKQGKNKTFPSPLLENVFEPFSTFKDFNDENGQADQHDLNKISKPSQRDKDKDFMDTTGPEQEVQNPEHEEGCSSSSDFDEETIPSSQLPKPLDNPNSSFDEQLEAHDMAIKDNLTSPLIPSSDTAMTQAEEETLPELKVSSFILTSNLQRIGANWKWYCTNHANGKGGAAIAISEKYVPLDSPWTGPCAGNLKLGCCRRAHKCFKAGILNWGDLFREESIKEVGEIQSLAWHVGNGGSSRKRRGRRKRRKDHMEDPTEFESLFRQEAASNFWNNHTSKPFVSTLTKHASFSAMAKPVQPAWFDVRVFYVRASSCVSDKAPDSLLIVYPQRNIGAELEVNGGRISPLERACFVLRRDRVDAGAAEATYVSTNNLRTTGDLPFEIYDKDELVIYGTLGRGASTSEYESIKDGHITVASAPCHSNEAGWSMECACGISSHSCFFLKGRMDFSTVNPTMEVYVAGQSCGSPLALTTTVQLCVRKKNLRQSSLDVIPEVEEAQPNQIVARQIAEDAVYAKMDDHPLSMSSFYMPIGGAYIGESEGELSWFNAG</sequence>